<reference evidence="1 2" key="1">
    <citation type="journal article" date="2023" name="Sci. Data">
        <title>Genome assembly of the Korean intertidal mud-creeper Batillaria attramentaria.</title>
        <authorList>
            <person name="Patra A.K."/>
            <person name="Ho P.T."/>
            <person name="Jun S."/>
            <person name="Lee S.J."/>
            <person name="Kim Y."/>
            <person name="Won Y.J."/>
        </authorList>
    </citation>
    <scope>NUCLEOTIDE SEQUENCE [LARGE SCALE GENOMIC DNA]</scope>
    <source>
        <strain evidence="1">Wonlab-2016</strain>
    </source>
</reference>
<protein>
    <submittedName>
        <fullName evidence="1">Uncharacterized protein</fullName>
    </submittedName>
</protein>
<sequence>MPWTGGSVRKSLGCTVQIPAGFWCRRDNGRPNVVLFFRERLGVLEKQIRIDRLIHL</sequence>
<dbReference type="EMBL" id="JACVVK020000744">
    <property type="protein sequence ID" value="KAK7450210.1"/>
    <property type="molecule type" value="Genomic_DNA"/>
</dbReference>
<accession>A0ABD0J1F4</accession>
<gene>
    <name evidence="1" type="ORF">BaRGS_00039976</name>
</gene>
<comment type="caution">
    <text evidence="1">The sequence shown here is derived from an EMBL/GenBank/DDBJ whole genome shotgun (WGS) entry which is preliminary data.</text>
</comment>
<name>A0ABD0J1F4_9CAEN</name>
<keyword evidence="2" id="KW-1185">Reference proteome</keyword>
<dbReference type="AlphaFoldDB" id="A0ABD0J1F4"/>
<feature type="non-terminal residue" evidence="1">
    <location>
        <position position="56"/>
    </location>
</feature>
<evidence type="ECO:0000313" key="2">
    <source>
        <dbReference type="Proteomes" id="UP001519460"/>
    </source>
</evidence>
<dbReference type="Proteomes" id="UP001519460">
    <property type="component" value="Unassembled WGS sequence"/>
</dbReference>
<proteinExistence type="predicted"/>
<organism evidence="1 2">
    <name type="scientific">Batillaria attramentaria</name>
    <dbReference type="NCBI Taxonomy" id="370345"/>
    <lineage>
        <taxon>Eukaryota</taxon>
        <taxon>Metazoa</taxon>
        <taxon>Spiralia</taxon>
        <taxon>Lophotrochozoa</taxon>
        <taxon>Mollusca</taxon>
        <taxon>Gastropoda</taxon>
        <taxon>Caenogastropoda</taxon>
        <taxon>Sorbeoconcha</taxon>
        <taxon>Cerithioidea</taxon>
        <taxon>Batillariidae</taxon>
        <taxon>Batillaria</taxon>
    </lineage>
</organism>
<evidence type="ECO:0000313" key="1">
    <source>
        <dbReference type="EMBL" id="KAK7450210.1"/>
    </source>
</evidence>